<dbReference type="KEGG" id="zpr:ZPR_2173"/>
<organism evidence="1 2">
    <name type="scientific">Zunongwangia profunda (strain DSM 18752 / CCTCC AB 206139 / SM-A87)</name>
    <name type="common">Wangia profunda</name>
    <dbReference type="NCBI Taxonomy" id="655815"/>
    <lineage>
        <taxon>Bacteria</taxon>
        <taxon>Pseudomonadati</taxon>
        <taxon>Bacteroidota</taxon>
        <taxon>Flavobacteriia</taxon>
        <taxon>Flavobacteriales</taxon>
        <taxon>Flavobacteriaceae</taxon>
        <taxon>Zunongwangia</taxon>
    </lineage>
</organism>
<proteinExistence type="predicted"/>
<dbReference type="AlphaFoldDB" id="D5BAY5"/>
<gene>
    <name evidence="1" type="ordered locus">ZPR_2173</name>
</gene>
<sequence>MASKTDITKISLKINNDFMLKNGIQGTTKVSNIAKFWNSIRPK</sequence>
<dbReference type="EMBL" id="CP001650">
    <property type="protein sequence ID" value="ADF52498.1"/>
    <property type="molecule type" value="Genomic_DNA"/>
</dbReference>
<evidence type="ECO:0000313" key="1">
    <source>
        <dbReference type="EMBL" id="ADF52498.1"/>
    </source>
</evidence>
<protein>
    <submittedName>
        <fullName evidence="1">Uncharacterized protein</fullName>
    </submittedName>
</protein>
<name>D5BAY5_ZUNPS</name>
<accession>D5BAY5</accession>
<evidence type="ECO:0000313" key="2">
    <source>
        <dbReference type="Proteomes" id="UP000001654"/>
    </source>
</evidence>
<keyword evidence="2" id="KW-1185">Reference proteome</keyword>
<dbReference type="Proteomes" id="UP000001654">
    <property type="component" value="Chromosome"/>
</dbReference>
<reference evidence="1 2" key="1">
    <citation type="journal article" date="2010" name="BMC Genomics">
        <title>The complete genome of Zunongwangia profunda SM-A87 reveals its adaptation to the deep-sea environment and ecological role in sedimentary organic nitrogen degradation.</title>
        <authorList>
            <person name="Qin Q.L."/>
            <person name="Zhang X.Y."/>
            <person name="Wang X.M."/>
            <person name="Liu G.M."/>
            <person name="Chen X.L."/>
            <person name="Xie B.B."/>
            <person name="Dang H.Y."/>
            <person name="Zhou B.C."/>
            <person name="Yu J."/>
            <person name="Zhang Y.Z."/>
        </authorList>
    </citation>
    <scope>NUCLEOTIDE SEQUENCE [LARGE SCALE GENOMIC DNA]</scope>
    <source>
        <strain evidence="2">DSM 18752 / CCTCC AB 206139 / SM-A87</strain>
    </source>
</reference>
<dbReference type="STRING" id="655815.ZPR_2173"/>
<dbReference type="HOGENOM" id="CLU_3241825_0_0_10"/>